<dbReference type="PROSITE" id="PS50005">
    <property type="entry name" value="TPR"/>
    <property type="match status" value="2"/>
</dbReference>
<evidence type="ECO:0000313" key="7">
    <source>
        <dbReference type="WBParaSite" id="jg11278"/>
    </source>
</evidence>
<reference evidence="7" key="1">
    <citation type="submission" date="2022-11" db="UniProtKB">
        <authorList>
            <consortium name="WormBaseParasite"/>
        </authorList>
    </citation>
    <scope>IDENTIFICATION</scope>
</reference>
<sequence length="1151" mass="130999">MALVHNNYMPKTSIVIPLKNSVDEIIEISFDNLPEGEEVLQILKGERAALHYWLDLALDGGDAGLDYEHYEKDQMRALDMLAAYYVIQGNKERNKEKKKEFTTKATLLYTTADKIIMYDQSHLLGRAYFCLLEGNKIEQADAQYNYVIQAANVNDTSKSIPALMGKACIAFSKKEYKTALFFYKKCLRLNHNCPADIRVGMGYCLSRMGKHDKARLAFERALEIEPANIAAVVALAVLDINTLEHEGIKNGIQGMSLAYQNEPENPMVLNHLANHFFYRNDLEKTEQLAWHAFQLTENEQMRAESCYQLARCFHMRATQQMEKGKEPSTNFDKAFRYYYQATQFNHPKFILPYFGLGQIYIHREEYDNAIAAFEKILKVVPTNYETLSVLGSLYTYMDQNKPGASAVPLSNGGGSAAGVPTDRSEKAREVLKKVVEMCPDDIEVLIELAHLQEQPDPQASLKLYLRVADLLQNKEGIEIPAEILNNIGSLHFVLGRLEEAKSHFEAARNFVLSEGVENLNDDRELYREIIKQRPTYLDCILRLGCLVRDKGDSHNASLLFKESMSINPSNLQEQKDTYSFVALGNIWLDTLFTSRTKEKDGLYRDRALAMFVKALKLRPKNIWAANGIGCLLAHKGEILEARDIFSQVREATADFPDVWINVAHIYMEQRQYVSALQMYKNCMTKFNKFHDVQLMQYIARAYWKAANYSECRAYVEKAMTEAPDNLLIKFNHAVILQKMATNCLKDEKSNLEVVTGAVEDLKIAERTFTYISSTAPEVIIRFRYISRTVCTNEAQVCSDLLKQARTYLQRAQAKDEEERRQREKQEEERLALLNQRQAEERLKEEKKMKELEELKQLRQHYVEKTKEILKLKEVKEEKKSRSGGKTSSGKKKREDRDEFVNDSSDLGEYADGDTSKDQKRSKDKSSRKRRERQQQGSSDDENEAESSQNKRKQKKKKVSERQEREEVSAKMRGKIKSKAFLSSSESSPDSSAEKETKKQNVDSDDSNANAGGASSRSSGDEADQQPSSSKAKATSKPTLSSSEQSEQEENQSEAASSPEPTKKKEEPSLRPDYPLRLNKNKKLQWILIKRARANEEEEDEGRVPSKENSPSAKSSDEEQGGEEVEADAAASSDESEAQKAHESGSEESDSS</sequence>
<feature type="repeat" description="TPR" evidence="3">
    <location>
        <begin position="350"/>
        <end position="383"/>
    </location>
</feature>
<dbReference type="SUPFAM" id="SSF48452">
    <property type="entry name" value="TPR-like"/>
    <property type="match status" value="2"/>
</dbReference>
<evidence type="ECO:0000256" key="1">
    <source>
        <dbReference type="ARBA" id="ARBA00022737"/>
    </source>
</evidence>
<dbReference type="PANTHER" id="PTHR14027">
    <property type="entry name" value="RNA POLYMERASE-ASSOCIATED PROTEIN CTR9"/>
    <property type="match status" value="1"/>
</dbReference>
<feature type="compositionally biased region" description="Basic and acidic residues" evidence="5">
    <location>
        <begin position="913"/>
        <end position="924"/>
    </location>
</feature>
<protein>
    <submittedName>
        <fullName evidence="7">RNA polymerase-associated protein CTR9 homolog</fullName>
    </submittedName>
</protein>
<proteinExistence type="predicted"/>
<feature type="compositionally biased region" description="Low complexity" evidence="5">
    <location>
        <begin position="1026"/>
        <end position="1044"/>
    </location>
</feature>
<keyword evidence="4" id="KW-0175">Coiled coil</keyword>
<evidence type="ECO:0000313" key="6">
    <source>
        <dbReference type="Proteomes" id="UP000887574"/>
    </source>
</evidence>
<dbReference type="Gene3D" id="1.25.40.10">
    <property type="entry name" value="Tetratricopeptide repeat domain"/>
    <property type="match status" value="3"/>
</dbReference>
<dbReference type="GO" id="GO:0000993">
    <property type="term" value="F:RNA polymerase II complex binding"/>
    <property type="evidence" value="ECO:0007669"/>
    <property type="project" value="TreeGrafter"/>
</dbReference>
<evidence type="ECO:0000256" key="4">
    <source>
        <dbReference type="SAM" id="Coils"/>
    </source>
</evidence>
<feature type="compositionally biased region" description="Basic and acidic residues" evidence="5">
    <location>
        <begin position="1060"/>
        <end position="1069"/>
    </location>
</feature>
<feature type="compositionally biased region" description="Low complexity" evidence="5">
    <location>
        <begin position="1006"/>
        <end position="1017"/>
    </location>
</feature>
<evidence type="ECO:0000256" key="3">
    <source>
        <dbReference type="PROSITE-ProRule" id="PRU00339"/>
    </source>
</evidence>
<dbReference type="WBParaSite" id="jg11278">
    <property type="protein sequence ID" value="jg11278"/>
    <property type="gene ID" value="jg11278"/>
</dbReference>
<keyword evidence="2 3" id="KW-0802">TPR repeat</keyword>
<dbReference type="SMART" id="SM00028">
    <property type="entry name" value="TPR"/>
    <property type="match status" value="9"/>
</dbReference>
<dbReference type="InterPro" id="IPR011990">
    <property type="entry name" value="TPR-like_helical_dom_sf"/>
</dbReference>
<dbReference type="GO" id="GO:0016593">
    <property type="term" value="C:Cdc73/Paf1 complex"/>
    <property type="evidence" value="ECO:0007669"/>
    <property type="project" value="TreeGrafter"/>
</dbReference>
<dbReference type="AlphaFoldDB" id="A0A915CPW2"/>
<feature type="repeat" description="TPR" evidence="3">
    <location>
        <begin position="195"/>
        <end position="228"/>
    </location>
</feature>
<evidence type="ECO:0000256" key="5">
    <source>
        <dbReference type="SAM" id="MobiDB-lite"/>
    </source>
</evidence>
<feature type="region of interest" description="Disordered" evidence="5">
    <location>
        <begin position="875"/>
        <end position="1151"/>
    </location>
</feature>
<dbReference type="Pfam" id="PF13181">
    <property type="entry name" value="TPR_8"/>
    <property type="match status" value="4"/>
</dbReference>
<dbReference type="InterPro" id="IPR031101">
    <property type="entry name" value="Ctr9"/>
</dbReference>
<organism evidence="6 7">
    <name type="scientific">Ditylenchus dipsaci</name>
    <dbReference type="NCBI Taxonomy" id="166011"/>
    <lineage>
        <taxon>Eukaryota</taxon>
        <taxon>Metazoa</taxon>
        <taxon>Ecdysozoa</taxon>
        <taxon>Nematoda</taxon>
        <taxon>Chromadorea</taxon>
        <taxon>Rhabditida</taxon>
        <taxon>Tylenchina</taxon>
        <taxon>Tylenchomorpha</taxon>
        <taxon>Sphaerularioidea</taxon>
        <taxon>Anguinidae</taxon>
        <taxon>Anguininae</taxon>
        <taxon>Ditylenchus</taxon>
    </lineage>
</organism>
<dbReference type="InterPro" id="IPR019734">
    <property type="entry name" value="TPR_rpt"/>
</dbReference>
<dbReference type="PROSITE" id="PS50293">
    <property type="entry name" value="TPR_REGION"/>
    <property type="match status" value="1"/>
</dbReference>
<dbReference type="SUPFAM" id="SSF81901">
    <property type="entry name" value="HCP-like"/>
    <property type="match status" value="1"/>
</dbReference>
<dbReference type="FunFam" id="1.25.40.10:FF:000162">
    <property type="entry name" value="CTR9 homolog, Paf1/RNA polymerase II complex component"/>
    <property type="match status" value="1"/>
</dbReference>
<dbReference type="Proteomes" id="UP000887574">
    <property type="component" value="Unplaced"/>
</dbReference>
<accession>A0A915CPW2</accession>
<keyword evidence="6" id="KW-1185">Reference proteome</keyword>
<dbReference type="PANTHER" id="PTHR14027:SF2">
    <property type="entry name" value="RNA POLYMERASE-ASSOCIATED PROTEIN CTR9 HOMOLOG"/>
    <property type="match status" value="1"/>
</dbReference>
<name>A0A915CPW2_9BILA</name>
<feature type="compositionally biased region" description="Basic and acidic residues" evidence="5">
    <location>
        <begin position="991"/>
        <end position="1001"/>
    </location>
</feature>
<feature type="compositionally biased region" description="Acidic residues" evidence="5">
    <location>
        <begin position="1117"/>
        <end position="1126"/>
    </location>
</feature>
<feature type="compositionally biased region" description="Basic residues" evidence="5">
    <location>
        <begin position="949"/>
        <end position="958"/>
    </location>
</feature>
<dbReference type="GO" id="GO:0006368">
    <property type="term" value="P:transcription elongation by RNA polymerase II"/>
    <property type="evidence" value="ECO:0007669"/>
    <property type="project" value="TreeGrafter"/>
</dbReference>
<keyword evidence="1" id="KW-0677">Repeat</keyword>
<evidence type="ECO:0000256" key="2">
    <source>
        <dbReference type="ARBA" id="ARBA00022803"/>
    </source>
</evidence>
<feature type="coiled-coil region" evidence="4">
    <location>
        <begin position="801"/>
        <end position="874"/>
    </location>
</feature>
<feature type="compositionally biased region" description="Basic and acidic residues" evidence="5">
    <location>
        <begin position="959"/>
        <end position="969"/>
    </location>
</feature>
<dbReference type="GO" id="GO:0006355">
    <property type="term" value="P:regulation of DNA-templated transcription"/>
    <property type="evidence" value="ECO:0007669"/>
    <property type="project" value="InterPro"/>
</dbReference>